<evidence type="ECO:0000256" key="2">
    <source>
        <dbReference type="ARBA" id="ARBA00023125"/>
    </source>
</evidence>
<comment type="caution">
    <text evidence="5">The sequence shown here is derived from an EMBL/GenBank/DDBJ whole genome shotgun (WGS) entry which is preliminary data.</text>
</comment>
<gene>
    <name evidence="5" type="ORF">MU516_15305</name>
</gene>
<keyword evidence="3" id="KW-0804">Transcription</keyword>
<keyword evidence="6" id="KW-1185">Reference proteome</keyword>
<dbReference type="InterPro" id="IPR002577">
    <property type="entry name" value="HTH_HxlR"/>
</dbReference>
<evidence type="ECO:0000256" key="1">
    <source>
        <dbReference type="ARBA" id="ARBA00023015"/>
    </source>
</evidence>
<evidence type="ECO:0000313" key="6">
    <source>
        <dbReference type="Proteomes" id="UP001320702"/>
    </source>
</evidence>
<evidence type="ECO:0000256" key="3">
    <source>
        <dbReference type="ARBA" id="ARBA00023163"/>
    </source>
</evidence>
<organism evidence="5 6">
    <name type="scientific">Paracoccus maritimus</name>
    <dbReference type="NCBI Taxonomy" id="2933292"/>
    <lineage>
        <taxon>Bacteria</taxon>
        <taxon>Pseudomonadati</taxon>
        <taxon>Pseudomonadota</taxon>
        <taxon>Alphaproteobacteria</taxon>
        <taxon>Rhodobacterales</taxon>
        <taxon>Paracoccaceae</taxon>
        <taxon>Paracoccus</taxon>
    </lineage>
</organism>
<dbReference type="InterPro" id="IPR036390">
    <property type="entry name" value="WH_DNA-bd_sf"/>
</dbReference>
<reference evidence="5 6" key="1">
    <citation type="submission" date="2022-04" db="EMBL/GenBank/DDBJ databases">
        <title>Paracoccus sp. YLB-12 draft genome sequence.</title>
        <authorList>
            <person name="Yu L."/>
        </authorList>
    </citation>
    <scope>NUCLEOTIDE SEQUENCE [LARGE SCALE GENOMIC DNA]</scope>
    <source>
        <strain evidence="5 6">YLB-12</strain>
    </source>
</reference>
<dbReference type="Pfam" id="PF01638">
    <property type="entry name" value="HxlR"/>
    <property type="match status" value="1"/>
</dbReference>
<keyword evidence="2" id="KW-0238">DNA-binding</keyword>
<protein>
    <submittedName>
        <fullName evidence="5">Helix-turn-helix transcriptional regulator</fullName>
    </submittedName>
</protein>
<name>A0ABT2KCG6_9RHOB</name>
<dbReference type="Gene3D" id="3.30.1050.10">
    <property type="entry name" value="SCP2 sterol-binding domain"/>
    <property type="match status" value="1"/>
</dbReference>
<dbReference type="SUPFAM" id="SSF55718">
    <property type="entry name" value="SCP-like"/>
    <property type="match status" value="1"/>
</dbReference>
<keyword evidence="1" id="KW-0805">Transcription regulation</keyword>
<evidence type="ECO:0000313" key="5">
    <source>
        <dbReference type="EMBL" id="MCT4334233.1"/>
    </source>
</evidence>
<sequence length="216" mass="23047">MTKTGDSTRIRYDEGCLAAHALNVIGDRWALLVVRELMLTPRRFQAIRAGLPGITAAVLTQRLTQLRAADVVDHDPDLGVYSLTASGQALLPVLQAMCRWGALHPGHDPRRFISPTALMLSMTAMIDATAAQGRVATGGFQLGSDRFIMRLQGDGVARPEAVRRIDADFVLEGSGNALARAVYGATPLAELVASGVVALAGDRAAAQGFVDLFRLR</sequence>
<feature type="domain" description="HTH hxlR-type" evidence="4">
    <location>
        <begin position="16"/>
        <end position="109"/>
    </location>
</feature>
<dbReference type="InterPro" id="IPR036388">
    <property type="entry name" value="WH-like_DNA-bd_sf"/>
</dbReference>
<dbReference type="PANTHER" id="PTHR33204">
    <property type="entry name" value="TRANSCRIPTIONAL REGULATOR, MARR FAMILY"/>
    <property type="match status" value="1"/>
</dbReference>
<dbReference type="EMBL" id="JANAVZ010000009">
    <property type="protein sequence ID" value="MCT4334233.1"/>
    <property type="molecule type" value="Genomic_DNA"/>
</dbReference>
<evidence type="ECO:0000259" key="4">
    <source>
        <dbReference type="PROSITE" id="PS51118"/>
    </source>
</evidence>
<dbReference type="InterPro" id="IPR036527">
    <property type="entry name" value="SCP2_sterol-bd_dom_sf"/>
</dbReference>
<proteinExistence type="predicted"/>
<accession>A0ABT2KCG6</accession>
<dbReference type="SUPFAM" id="SSF46785">
    <property type="entry name" value="Winged helix' DNA-binding domain"/>
    <property type="match status" value="1"/>
</dbReference>
<dbReference type="PROSITE" id="PS51118">
    <property type="entry name" value="HTH_HXLR"/>
    <property type="match status" value="1"/>
</dbReference>
<dbReference type="Gene3D" id="1.10.10.10">
    <property type="entry name" value="Winged helix-like DNA-binding domain superfamily/Winged helix DNA-binding domain"/>
    <property type="match status" value="1"/>
</dbReference>
<dbReference type="Proteomes" id="UP001320702">
    <property type="component" value="Unassembled WGS sequence"/>
</dbReference>
<dbReference type="RefSeq" id="WP_260278151.1">
    <property type="nucleotide sequence ID" value="NZ_JANAVZ010000009.1"/>
</dbReference>
<dbReference type="PANTHER" id="PTHR33204:SF18">
    <property type="entry name" value="TRANSCRIPTIONAL REGULATORY PROTEIN"/>
    <property type="match status" value="1"/>
</dbReference>